<dbReference type="RefSeq" id="XP_040757716.1">
    <property type="nucleotide sequence ID" value="XM_040903038.1"/>
</dbReference>
<evidence type="ECO:0000313" key="3">
    <source>
        <dbReference type="Proteomes" id="UP000076871"/>
    </source>
</evidence>
<keyword evidence="3" id="KW-1185">Reference proteome</keyword>
<proteinExistence type="predicted"/>
<feature type="signal peptide" evidence="1">
    <location>
        <begin position="1"/>
        <end position="31"/>
    </location>
</feature>
<name>A0A165B034_9APHY</name>
<evidence type="ECO:0000313" key="2">
    <source>
        <dbReference type="EMBL" id="KZS99975.1"/>
    </source>
</evidence>
<evidence type="ECO:0000256" key="1">
    <source>
        <dbReference type="SAM" id="SignalP"/>
    </source>
</evidence>
<dbReference type="AlphaFoldDB" id="A0A165B034"/>
<keyword evidence="1" id="KW-0732">Signal</keyword>
<dbReference type="Proteomes" id="UP000076871">
    <property type="component" value="Unassembled WGS sequence"/>
</dbReference>
<sequence length="153" mass="17149">MAIGLHRIHFHTTKLLALYRLLILHLRHSVGDEGSKAVRRRKHFSHYTTNIAEATAARMNYRLTKWDPAEMESTLTGRHCNEQFGMPGLICFTSPIPGCNFINVEAAGAGAVVKAMLLYAIVSFTKRTEHKNATLKIACRAPMGIRTVGEKRF</sequence>
<dbReference type="GeneID" id="63820069"/>
<dbReference type="EMBL" id="KV427703">
    <property type="protein sequence ID" value="KZS99975.1"/>
    <property type="molecule type" value="Genomic_DNA"/>
</dbReference>
<organism evidence="2 3">
    <name type="scientific">Laetiporus sulphureus 93-53</name>
    <dbReference type="NCBI Taxonomy" id="1314785"/>
    <lineage>
        <taxon>Eukaryota</taxon>
        <taxon>Fungi</taxon>
        <taxon>Dikarya</taxon>
        <taxon>Basidiomycota</taxon>
        <taxon>Agaricomycotina</taxon>
        <taxon>Agaricomycetes</taxon>
        <taxon>Polyporales</taxon>
        <taxon>Laetiporus</taxon>
    </lineage>
</organism>
<protein>
    <submittedName>
        <fullName evidence="2">Uncharacterized protein</fullName>
    </submittedName>
</protein>
<dbReference type="InParanoid" id="A0A165B034"/>
<gene>
    <name evidence="2" type="ORF">LAESUDRAFT_579078</name>
</gene>
<accession>A0A165B034</accession>
<feature type="chain" id="PRO_5007855431" evidence="1">
    <location>
        <begin position="32"/>
        <end position="153"/>
    </location>
</feature>
<reference evidence="2 3" key="1">
    <citation type="journal article" date="2016" name="Mol. Biol. Evol.">
        <title>Comparative Genomics of Early-Diverging Mushroom-Forming Fungi Provides Insights into the Origins of Lignocellulose Decay Capabilities.</title>
        <authorList>
            <person name="Nagy L.G."/>
            <person name="Riley R."/>
            <person name="Tritt A."/>
            <person name="Adam C."/>
            <person name="Daum C."/>
            <person name="Floudas D."/>
            <person name="Sun H."/>
            <person name="Yadav J.S."/>
            <person name="Pangilinan J."/>
            <person name="Larsson K.H."/>
            <person name="Matsuura K."/>
            <person name="Barry K."/>
            <person name="Labutti K."/>
            <person name="Kuo R."/>
            <person name="Ohm R.A."/>
            <person name="Bhattacharya S.S."/>
            <person name="Shirouzu T."/>
            <person name="Yoshinaga Y."/>
            <person name="Martin F.M."/>
            <person name="Grigoriev I.V."/>
            <person name="Hibbett D.S."/>
        </authorList>
    </citation>
    <scope>NUCLEOTIDE SEQUENCE [LARGE SCALE GENOMIC DNA]</scope>
    <source>
        <strain evidence="2 3">93-53</strain>
    </source>
</reference>